<evidence type="ECO:0000313" key="2">
    <source>
        <dbReference type="Proteomes" id="UP000620124"/>
    </source>
</evidence>
<keyword evidence="1" id="KW-0695">RNA-directed DNA polymerase</keyword>
<evidence type="ECO:0000313" key="1">
    <source>
        <dbReference type="EMBL" id="KAF7347327.1"/>
    </source>
</evidence>
<keyword evidence="2" id="KW-1185">Reference proteome</keyword>
<name>A0A8H6XUA6_9AGAR</name>
<dbReference type="GO" id="GO:0003964">
    <property type="term" value="F:RNA-directed DNA polymerase activity"/>
    <property type="evidence" value="ECO:0007669"/>
    <property type="project" value="UniProtKB-KW"/>
</dbReference>
<gene>
    <name evidence="1" type="ORF">MVEN_01488200</name>
</gene>
<organism evidence="1 2">
    <name type="scientific">Mycena venus</name>
    <dbReference type="NCBI Taxonomy" id="2733690"/>
    <lineage>
        <taxon>Eukaryota</taxon>
        <taxon>Fungi</taxon>
        <taxon>Dikarya</taxon>
        <taxon>Basidiomycota</taxon>
        <taxon>Agaricomycotina</taxon>
        <taxon>Agaricomycetes</taxon>
        <taxon>Agaricomycetidae</taxon>
        <taxon>Agaricales</taxon>
        <taxon>Marasmiineae</taxon>
        <taxon>Mycenaceae</taxon>
        <taxon>Mycena</taxon>
    </lineage>
</organism>
<dbReference type="AlphaFoldDB" id="A0A8H6XUA6"/>
<accession>A0A8H6XUA6</accession>
<reference evidence="1" key="1">
    <citation type="submission" date="2020-05" db="EMBL/GenBank/DDBJ databases">
        <title>Mycena genomes resolve the evolution of fungal bioluminescence.</title>
        <authorList>
            <person name="Tsai I.J."/>
        </authorList>
    </citation>
    <scope>NUCLEOTIDE SEQUENCE</scope>
    <source>
        <strain evidence="1">CCC161011</strain>
    </source>
</reference>
<dbReference type="OrthoDB" id="3025465at2759"/>
<keyword evidence="1" id="KW-0808">Transferase</keyword>
<sequence length="316" mass="36444">MARVDCYLISGCELSLDTDSSLLQDHMDVQHLFLRRLLGLNPHSMLAILFTETGQMPLRVRRLLLALGRLLYLVRTDPRRVVHSAFLDSIALMREGKAEWASDLSIMLKRLLTAIEVTPDDLMCPDTIQAITKQIVSIVDQDLQNDIDHLVRTHLLRNRLELGESRSLTLVPRRLRHYLTSVHVPAHRKAMTGLLLGDHNLSVERLRYPARYREAIPRQHRLCRLCLAAVEDEVHALFDCTAELRLVQLRSQFLEALRERDPVLGALYGKISNYDFLLKLVSSRKAVQQFAKHIYLTLRLFEETPRYFPVAFRIPG</sequence>
<dbReference type="EMBL" id="JACAZI010000012">
    <property type="protein sequence ID" value="KAF7347327.1"/>
    <property type="molecule type" value="Genomic_DNA"/>
</dbReference>
<proteinExistence type="predicted"/>
<protein>
    <submittedName>
        <fullName evidence="1">Reverse transcriptase domain-containing protein</fullName>
    </submittedName>
</protein>
<comment type="caution">
    <text evidence="1">The sequence shown here is derived from an EMBL/GenBank/DDBJ whole genome shotgun (WGS) entry which is preliminary data.</text>
</comment>
<keyword evidence="1" id="KW-0548">Nucleotidyltransferase</keyword>
<dbReference type="Proteomes" id="UP000620124">
    <property type="component" value="Unassembled WGS sequence"/>
</dbReference>